<sequence length="42" mass="4363">MNSTDDETVTNLATSLLNVGGNVLQAASKTVSKDKENNPDAV</sequence>
<feature type="non-terminal residue" evidence="1">
    <location>
        <position position="1"/>
    </location>
</feature>
<dbReference type="EMBL" id="CAJOBJ010103030">
    <property type="protein sequence ID" value="CAF4596872.1"/>
    <property type="molecule type" value="Genomic_DNA"/>
</dbReference>
<dbReference type="Proteomes" id="UP000681967">
    <property type="component" value="Unassembled WGS sequence"/>
</dbReference>
<dbReference type="AlphaFoldDB" id="A0A8S2Z2X1"/>
<comment type="caution">
    <text evidence="1">The sequence shown here is derived from an EMBL/GenBank/DDBJ whole genome shotgun (WGS) entry which is preliminary data.</text>
</comment>
<proteinExistence type="predicted"/>
<dbReference type="Proteomes" id="UP000681720">
    <property type="component" value="Unassembled WGS sequence"/>
</dbReference>
<organism evidence="1 3">
    <name type="scientific">Rotaria magnacalcarata</name>
    <dbReference type="NCBI Taxonomy" id="392030"/>
    <lineage>
        <taxon>Eukaryota</taxon>
        <taxon>Metazoa</taxon>
        <taxon>Spiralia</taxon>
        <taxon>Gnathifera</taxon>
        <taxon>Rotifera</taxon>
        <taxon>Eurotatoria</taxon>
        <taxon>Bdelloidea</taxon>
        <taxon>Philodinida</taxon>
        <taxon>Philodinidae</taxon>
        <taxon>Rotaria</taxon>
    </lineage>
</organism>
<protein>
    <submittedName>
        <fullName evidence="1">Uncharacterized protein</fullName>
    </submittedName>
</protein>
<gene>
    <name evidence="2" type="ORF">BYL167_LOCUS40122</name>
    <name evidence="1" type="ORF">GIL414_LOCUS38745</name>
</gene>
<evidence type="ECO:0000313" key="2">
    <source>
        <dbReference type="EMBL" id="CAF4600884.1"/>
    </source>
</evidence>
<evidence type="ECO:0000313" key="3">
    <source>
        <dbReference type="Proteomes" id="UP000681720"/>
    </source>
</evidence>
<dbReference type="EMBL" id="CAJOBH010098483">
    <property type="protein sequence ID" value="CAF4600884.1"/>
    <property type="molecule type" value="Genomic_DNA"/>
</dbReference>
<name>A0A8S2Z2X1_9BILA</name>
<evidence type="ECO:0000313" key="1">
    <source>
        <dbReference type="EMBL" id="CAF4596872.1"/>
    </source>
</evidence>
<accession>A0A8S2Z2X1</accession>
<reference evidence="1" key="1">
    <citation type="submission" date="2021-02" db="EMBL/GenBank/DDBJ databases">
        <authorList>
            <person name="Nowell W R."/>
        </authorList>
    </citation>
    <scope>NUCLEOTIDE SEQUENCE</scope>
</reference>